<dbReference type="EMBL" id="FOEN01000013">
    <property type="protein sequence ID" value="SEQ48116.1"/>
    <property type="molecule type" value="Genomic_DNA"/>
</dbReference>
<evidence type="ECO:0000313" key="3">
    <source>
        <dbReference type="Proteomes" id="UP000198833"/>
    </source>
</evidence>
<dbReference type="PANTHER" id="PTHR42951">
    <property type="entry name" value="METALLO-BETA-LACTAMASE DOMAIN-CONTAINING"/>
    <property type="match status" value="1"/>
</dbReference>
<protein>
    <submittedName>
        <fullName evidence="2">Glyoxylase, beta-lactamase superfamily II</fullName>
    </submittedName>
</protein>
<dbReference type="Proteomes" id="UP000198833">
    <property type="component" value="Unassembled WGS sequence"/>
</dbReference>
<organism evidence="2 3">
    <name type="scientific">Ignavigranum ruoffiae</name>
    <dbReference type="NCBI Taxonomy" id="89093"/>
    <lineage>
        <taxon>Bacteria</taxon>
        <taxon>Bacillati</taxon>
        <taxon>Bacillota</taxon>
        <taxon>Bacilli</taxon>
        <taxon>Lactobacillales</taxon>
        <taxon>Aerococcaceae</taxon>
        <taxon>Ignavigranum</taxon>
    </lineage>
</organism>
<dbReference type="AlphaFoldDB" id="A0A1H9GDF8"/>
<name>A0A1H9GDF8_9LACT</name>
<dbReference type="SMART" id="SM00849">
    <property type="entry name" value="Lactamase_B"/>
    <property type="match status" value="1"/>
</dbReference>
<dbReference type="InterPro" id="IPR036866">
    <property type="entry name" value="RibonucZ/Hydroxyglut_hydro"/>
</dbReference>
<dbReference type="Pfam" id="PF00753">
    <property type="entry name" value="Lactamase_B"/>
    <property type="match status" value="1"/>
</dbReference>
<dbReference type="STRING" id="89093.SAMN04488558_1139"/>
<feature type="domain" description="Metallo-beta-lactamase" evidence="1">
    <location>
        <begin position="19"/>
        <end position="206"/>
    </location>
</feature>
<dbReference type="SUPFAM" id="SSF56281">
    <property type="entry name" value="Metallo-hydrolase/oxidoreductase"/>
    <property type="match status" value="1"/>
</dbReference>
<evidence type="ECO:0000259" key="1">
    <source>
        <dbReference type="SMART" id="SM00849"/>
    </source>
</evidence>
<dbReference type="RefSeq" id="WP_092572607.1">
    <property type="nucleotide sequence ID" value="NZ_FOEN01000013.1"/>
</dbReference>
<proteinExistence type="predicted"/>
<dbReference type="OrthoDB" id="9802897at2"/>
<dbReference type="InterPro" id="IPR050855">
    <property type="entry name" value="NDM-1-like"/>
</dbReference>
<gene>
    <name evidence="2" type="ORF">SAMN04488558_1139</name>
</gene>
<evidence type="ECO:0000313" key="2">
    <source>
        <dbReference type="EMBL" id="SEQ48116.1"/>
    </source>
</evidence>
<dbReference type="PANTHER" id="PTHR42951:SF22">
    <property type="entry name" value="METALLO BETA-LACTAMASE SUPERFAMILY LIPOPROTEIN"/>
    <property type="match status" value="1"/>
</dbReference>
<sequence>MFFDLEVVSPRIKRIKMPYVCAYYLEGDQAGLLIDTGWGYGNLKTFVDQLANKPYQVVLSHGHCDHGGGANQFDQVYLAEADLELEEYSCSLPVRQKIFSQVVSDERNVFDASIWQAQRQAPFRTLYPGQVFDLGGLTVTVEALPGHTLGSMAFWLEQEQTLITCDACAQTTYLNLPSSASVYELWASGRELQVKYPNMGQILTSHPPYSGPGQMLGAMVELADKILHDQDDRLLLKMRMEGQAYAAINKKLSPEPPMANIVYSMNKVKESIEQVS</sequence>
<accession>A0A1H9GDF8</accession>
<reference evidence="2 3" key="1">
    <citation type="submission" date="2016-10" db="EMBL/GenBank/DDBJ databases">
        <authorList>
            <person name="de Groot N.N."/>
        </authorList>
    </citation>
    <scope>NUCLEOTIDE SEQUENCE [LARGE SCALE GENOMIC DNA]</scope>
    <source>
        <strain evidence="2 3">DSM 15695</strain>
    </source>
</reference>
<dbReference type="InterPro" id="IPR001279">
    <property type="entry name" value="Metallo-B-lactamas"/>
</dbReference>
<dbReference type="Gene3D" id="3.60.15.10">
    <property type="entry name" value="Ribonuclease Z/Hydroxyacylglutathione hydrolase-like"/>
    <property type="match status" value="1"/>
</dbReference>
<keyword evidence="3" id="KW-1185">Reference proteome</keyword>